<keyword evidence="3" id="KW-0547">Nucleotide-binding</keyword>
<sequence length="304" mass="31187">MSGRIGVFGESLVDIVVGGEEHPGGSPMNVAVGLARLGHPTVLHSRVGSDVRGDRIRAHLAEAGVETGERTMADGASWTATATLDDEGRAQYAFALPGDIEVPDLSGLALLHTGSIGALRDPGSSALLAALRAAPASMLRCLDPNIRAEVIGPAEAARDRVRELALECHVVKLSDEDAAWLLPGRDPADALALLADLGVRFAVMTMGDQGCLAVVDGRRIERPAIPVVLADTIGAGDAFMSGLLAALLRDGTDRLLAAGAPVPEAAAIAALDTALASAAVAVSRAGAEPPYPAELARMLETRGR</sequence>
<evidence type="ECO:0000313" key="7">
    <source>
        <dbReference type="EMBL" id="MDR6867357.1"/>
    </source>
</evidence>
<protein>
    <submittedName>
        <fullName evidence="7">Fructokinase</fullName>
        <ecNumber evidence="7">2.7.1.4</ecNumber>
    </submittedName>
</protein>
<reference evidence="7 8" key="1">
    <citation type="submission" date="2023-07" db="EMBL/GenBank/DDBJ databases">
        <title>Sorghum-associated microbial communities from plants grown in Nebraska, USA.</title>
        <authorList>
            <person name="Schachtman D."/>
        </authorList>
    </citation>
    <scope>NUCLEOTIDE SEQUENCE [LARGE SCALE GENOMIC DNA]</scope>
    <source>
        <strain evidence="7 8">2980</strain>
    </source>
</reference>
<dbReference type="PANTHER" id="PTHR43085">
    <property type="entry name" value="HEXOKINASE FAMILY MEMBER"/>
    <property type="match status" value="1"/>
</dbReference>
<dbReference type="PANTHER" id="PTHR43085:SF1">
    <property type="entry name" value="PSEUDOURIDINE KINASE-RELATED"/>
    <property type="match status" value="1"/>
</dbReference>
<keyword evidence="4" id="KW-0418">Kinase</keyword>
<dbReference type="Gene3D" id="3.40.1190.20">
    <property type="match status" value="1"/>
</dbReference>
<dbReference type="InterPro" id="IPR002173">
    <property type="entry name" value="Carboh/pur_kinase_PfkB_CS"/>
</dbReference>
<dbReference type="InterPro" id="IPR029056">
    <property type="entry name" value="Ribokinase-like"/>
</dbReference>
<evidence type="ECO:0000259" key="6">
    <source>
        <dbReference type="Pfam" id="PF00294"/>
    </source>
</evidence>
<organism evidence="7 8">
    <name type="scientific">Microbacterium resistens</name>
    <dbReference type="NCBI Taxonomy" id="156977"/>
    <lineage>
        <taxon>Bacteria</taxon>
        <taxon>Bacillati</taxon>
        <taxon>Actinomycetota</taxon>
        <taxon>Actinomycetes</taxon>
        <taxon>Micrococcales</taxon>
        <taxon>Microbacteriaceae</taxon>
        <taxon>Microbacterium</taxon>
    </lineage>
</organism>
<accession>A0ABU1SCM5</accession>
<name>A0ABU1SCM5_9MICO</name>
<dbReference type="SUPFAM" id="SSF53613">
    <property type="entry name" value="Ribokinase-like"/>
    <property type="match status" value="1"/>
</dbReference>
<keyword evidence="5" id="KW-0067">ATP-binding</keyword>
<dbReference type="Pfam" id="PF00294">
    <property type="entry name" value="PfkB"/>
    <property type="match status" value="1"/>
</dbReference>
<evidence type="ECO:0000256" key="4">
    <source>
        <dbReference type="ARBA" id="ARBA00022777"/>
    </source>
</evidence>
<dbReference type="PROSITE" id="PS00584">
    <property type="entry name" value="PFKB_KINASES_2"/>
    <property type="match status" value="1"/>
</dbReference>
<evidence type="ECO:0000256" key="2">
    <source>
        <dbReference type="ARBA" id="ARBA00022679"/>
    </source>
</evidence>
<proteinExistence type="inferred from homology"/>
<evidence type="ECO:0000313" key="8">
    <source>
        <dbReference type="Proteomes" id="UP001259347"/>
    </source>
</evidence>
<keyword evidence="8" id="KW-1185">Reference proteome</keyword>
<gene>
    <name evidence="7" type="ORF">J2Y69_001960</name>
</gene>
<feature type="domain" description="Carbohydrate kinase PfkB" evidence="6">
    <location>
        <begin position="18"/>
        <end position="292"/>
    </location>
</feature>
<dbReference type="InterPro" id="IPR050306">
    <property type="entry name" value="PfkB_Carbo_kinase"/>
</dbReference>
<dbReference type="EMBL" id="JAVDUM010000008">
    <property type="protein sequence ID" value="MDR6867357.1"/>
    <property type="molecule type" value="Genomic_DNA"/>
</dbReference>
<dbReference type="EC" id="2.7.1.4" evidence="7"/>
<keyword evidence="2 7" id="KW-0808">Transferase</keyword>
<dbReference type="Proteomes" id="UP001259347">
    <property type="component" value="Unassembled WGS sequence"/>
</dbReference>
<comment type="similarity">
    <text evidence="1">Belongs to the carbohydrate kinase PfkB family.</text>
</comment>
<dbReference type="RefSeq" id="WP_310020085.1">
    <property type="nucleotide sequence ID" value="NZ_JAVDUM010000008.1"/>
</dbReference>
<evidence type="ECO:0000256" key="1">
    <source>
        <dbReference type="ARBA" id="ARBA00010688"/>
    </source>
</evidence>
<dbReference type="PROSITE" id="PS00583">
    <property type="entry name" value="PFKB_KINASES_1"/>
    <property type="match status" value="1"/>
</dbReference>
<evidence type="ECO:0000256" key="5">
    <source>
        <dbReference type="ARBA" id="ARBA00022840"/>
    </source>
</evidence>
<dbReference type="GO" id="GO:0008865">
    <property type="term" value="F:fructokinase activity"/>
    <property type="evidence" value="ECO:0007669"/>
    <property type="project" value="UniProtKB-EC"/>
</dbReference>
<dbReference type="InterPro" id="IPR011611">
    <property type="entry name" value="PfkB_dom"/>
</dbReference>
<evidence type="ECO:0000256" key="3">
    <source>
        <dbReference type="ARBA" id="ARBA00022741"/>
    </source>
</evidence>
<comment type="caution">
    <text evidence="7">The sequence shown here is derived from an EMBL/GenBank/DDBJ whole genome shotgun (WGS) entry which is preliminary data.</text>
</comment>